<sequence length="199" mass="23588">MPIRDSQTEELIKATAKRLFFSEGKFRATTQEIADAAGVNRTLVNYYFRSRDHLFELVLKDARQQIEERMGRLFEMDLPFREKIGLMIDELLESVFDYPFMDIYTITSIKDVSEGSEKQAHNKEMREKISHFLKEVEKERKKGTIRASSAIHFFLTLTSLMGHPITFRGMYQLAFDQNDKQYKKLLKERRELILEMLFK</sequence>
<dbReference type="Proteomes" id="UP001165367">
    <property type="component" value="Unassembled WGS sequence"/>
</dbReference>
<dbReference type="RefSeq" id="WP_237875122.1">
    <property type="nucleotide sequence ID" value="NZ_JAKLTR010000014.1"/>
</dbReference>
<dbReference type="InterPro" id="IPR050109">
    <property type="entry name" value="HTH-type_TetR-like_transc_reg"/>
</dbReference>
<evidence type="ECO:0000313" key="5">
    <source>
        <dbReference type="Proteomes" id="UP001165367"/>
    </source>
</evidence>
<gene>
    <name evidence="4" type="ORF">LZZ85_19955</name>
</gene>
<reference evidence="4" key="1">
    <citation type="submission" date="2022-01" db="EMBL/GenBank/DDBJ databases">
        <authorList>
            <person name="Jo J.-H."/>
            <person name="Im W.-T."/>
        </authorList>
    </citation>
    <scope>NUCLEOTIDE SEQUENCE</scope>
    <source>
        <strain evidence="4">NA20</strain>
    </source>
</reference>
<dbReference type="Pfam" id="PF00440">
    <property type="entry name" value="TetR_N"/>
    <property type="match status" value="1"/>
</dbReference>
<keyword evidence="1 2" id="KW-0238">DNA-binding</keyword>
<dbReference type="SUPFAM" id="SSF46689">
    <property type="entry name" value="Homeodomain-like"/>
    <property type="match status" value="1"/>
</dbReference>
<dbReference type="PROSITE" id="PS50977">
    <property type="entry name" value="HTH_TETR_2"/>
    <property type="match status" value="1"/>
</dbReference>
<organism evidence="4 5">
    <name type="scientific">Terrimonas ginsenosidimutans</name>
    <dbReference type="NCBI Taxonomy" id="2908004"/>
    <lineage>
        <taxon>Bacteria</taxon>
        <taxon>Pseudomonadati</taxon>
        <taxon>Bacteroidota</taxon>
        <taxon>Chitinophagia</taxon>
        <taxon>Chitinophagales</taxon>
        <taxon>Chitinophagaceae</taxon>
        <taxon>Terrimonas</taxon>
    </lineage>
</organism>
<evidence type="ECO:0000313" key="4">
    <source>
        <dbReference type="EMBL" id="MCG2616584.1"/>
    </source>
</evidence>
<dbReference type="PANTHER" id="PTHR30328">
    <property type="entry name" value="TRANSCRIPTIONAL REPRESSOR"/>
    <property type="match status" value="1"/>
</dbReference>
<evidence type="ECO:0000256" key="2">
    <source>
        <dbReference type="PROSITE-ProRule" id="PRU00335"/>
    </source>
</evidence>
<dbReference type="InterPro" id="IPR001647">
    <property type="entry name" value="HTH_TetR"/>
</dbReference>
<proteinExistence type="predicted"/>
<accession>A0ABS9KWH7</accession>
<feature type="DNA-binding region" description="H-T-H motif" evidence="2">
    <location>
        <begin position="29"/>
        <end position="48"/>
    </location>
</feature>
<keyword evidence="5" id="KW-1185">Reference proteome</keyword>
<protein>
    <submittedName>
        <fullName evidence="4">TetR/AcrR family transcriptional regulator</fullName>
    </submittedName>
</protein>
<dbReference type="PANTHER" id="PTHR30328:SF54">
    <property type="entry name" value="HTH-TYPE TRANSCRIPTIONAL REPRESSOR SCO4008"/>
    <property type="match status" value="1"/>
</dbReference>
<dbReference type="InterPro" id="IPR009057">
    <property type="entry name" value="Homeodomain-like_sf"/>
</dbReference>
<feature type="domain" description="HTH tetR-type" evidence="3">
    <location>
        <begin position="6"/>
        <end position="66"/>
    </location>
</feature>
<dbReference type="EMBL" id="JAKLTR010000014">
    <property type="protein sequence ID" value="MCG2616584.1"/>
    <property type="molecule type" value="Genomic_DNA"/>
</dbReference>
<comment type="caution">
    <text evidence="4">The sequence shown here is derived from an EMBL/GenBank/DDBJ whole genome shotgun (WGS) entry which is preliminary data.</text>
</comment>
<dbReference type="Gene3D" id="1.10.357.10">
    <property type="entry name" value="Tetracycline Repressor, domain 2"/>
    <property type="match status" value="1"/>
</dbReference>
<evidence type="ECO:0000259" key="3">
    <source>
        <dbReference type="PROSITE" id="PS50977"/>
    </source>
</evidence>
<name>A0ABS9KWH7_9BACT</name>
<evidence type="ECO:0000256" key="1">
    <source>
        <dbReference type="ARBA" id="ARBA00023125"/>
    </source>
</evidence>